<dbReference type="GO" id="GO:0003676">
    <property type="term" value="F:nucleic acid binding"/>
    <property type="evidence" value="ECO:0007669"/>
    <property type="project" value="InterPro"/>
</dbReference>
<dbReference type="Gene3D" id="3.30.420.10">
    <property type="entry name" value="Ribonuclease H-like superfamily/Ribonuclease H"/>
    <property type="match status" value="1"/>
</dbReference>
<evidence type="ECO:0000256" key="1">
    <source>
        <dbReference type="SAM" id="MobiDB-lite"/>
    </source>
</evidence>
<comment type="caution">
    <text evidence="2">The sequence shown here is derived from an EMBL/GenBank/DDBJ whole genome shotgun (WGS) entry which is preliminary data.</text>
</comment>
<sequence length="131" mass="15204">MKRWKPRNKVTVNIFAYATKGERRETCSSHCQILRFRSREALSTFRQCKVLSQAIFVATEGVVLLHNARLHVSRVTYVELATFKWKQLDHPLYYPNMLSCGFHVFNGQKKIPEKTPSSCHASSRTTNSRML</sequence>
<gene>
    <name evidence="2" type="ORF">TNIN_83791</name>
</gene>
<reference evidence="2" key="1">
    <citation type="submission" date="2020-08" db="EMBL/GenBank/DDBJ databases">
        <title>Multicomponent nature underlies the extraordinary mechanical properties of spider dragline silk.</title>
        <authorList>
            <person name="Kono N."/>
            <person name="Nakamura H."/>
            <person name="Mori M."/>
            <person name="Yoshida Y."/>
            <person name="Ohtoshi R."/>
            <person name="Malay A.D."/>
            <person name="Moran D.A.P."/>
            <person name="Tomita M."/>
            <person name="Numata K."/>
            <person name="Arakawa K."/>
        </authorList>
    </citation>
    <scope>NUCLEOTIDE SEQUENCE</scope>
</reference>
<name>A0A8X6XTR1_9ARAC</name>
<keyword evidence="3" id="KW-1185">Reference proteome</keyword>
<dbReference type="InterPro" id="IPR036397">
    <property type="entry name" value="RNaseH_sf"/>
</dbReference>
<organism evidence="2 3">
    <name type="scientific">Trichonephila inaurata madagascariensis</name>
    <dbReference type="NCBI Taxonomy" id="2747483"/>
    <lineage>
        <taxon>Eukaryota</taxon>
        <taxon>Metazoa</taxon>
        <taxon>Ecdysozoa</taxon>
        <taxon>Arthropoda</taxon>
        <taxon>Chelicerata</taxon>
        <taxon>Arachnida</taxon>
        <taxon>Araneae</taxon>
        <taxon>Araneomorphae</taxon>
        <taxon>Entelegynae</taxon>
        <taxon>Araneoidea</taxon>
        <taxon>Nephilidae</taxon>
        <taxon>Trichonephila</taxon>
        <taxon>Trichonephila inaurata</taxon>
    </lineage>
</organism>
<evidence type="ECO:0000313" key="2">
    <source>
        <dbReference type="EMBL" id="GFY60068.1"/>
    </source>
</evidence>
<accession>A0A8X6XTR1</accession>
<proteinExistence type="predicted"/>
<dbReference type="Proteomes" id="UP000886998">
    <property type="component" value="Unassembled WGS sequence"/>
</dbReference>
<dbReference type="OrthoDB" id="10017160at2759"/>
<feature type="region of interest" description="Disordered" evidence="1">
    <location>
        <begin position="112"/>
        <end position="131"/>
    </location>
</feature>
<dbReference type="AlphaFoldDB" id="A0A8X6XTR1"/>
<dbReference type="EMBL" id="BMAV01012965">
    <property type="protein sequence ID" value="GFY60068.1"/>
    <property type="molecule type" value="Genomic_DNA"/>
</dbReference>
<feature type="compositionally biased region" description="Polar residues" evidence="1">
    <location>
        <begin position="115"/>
        <end position="131"/>
    </location>
</feature>
<protein>
    <submittedName>
        <fullName evidence="2">Uncharacterized protein</fullName>
    </submittedName>
</protein>
<evidence type="ECO:0000313" key="3">
    <source>
        <dbReference type="Proteomes" id="UP000886998"/>
    </source>
</evidence>